<evidence type="ECO:0000256" key="2">
    <source>
        <dbReference type="SAM" id="Phobius"/>
    </source>
</evidence>
<accession>A0ABQ3BX69</accession>
<dbReference type="InterPro" id="IPR011055">
    <property type="entry name" value="Dup_hybrid_motif"/>
</dbReference>
<feature type="domain" description="M23ase beta-sheet core" evidence="3">
    <location>
        <begin position="109"/>
        <end position="207"/>
    </location>
</feature>
<evidence type="ECO:0000313" key="4">
    <source>
        <dbReference type="EMBL" id="GGZ60184.1"/>
    </source>
</evidence>
<dbReference type="PANTHER" id="PTHR21666:SF268">
    <property type="entry name" value="PEPTIDASE M23 DOMAIN-CONTAINING PROTEIN"/>
    <property type="match status" value="1"/>
</dbReference>
<keyword evidence="2" id="KW-0812">Transmembrane</keyword>
<dbReference type="SUPFAM" id="SSF51261">
    <property type="entry name" value="Duplicated hybrid motif"/>
    <property type="match status" value="1"/>
</dbReference>
<keyword evidence="5" id="KW-1185">Reference proteome</keyword>
<dbReference type="Gene3D" id="2.70.70.10">
    <property type="entry name" value="Glucose Permease (Domain IIA)"/>
    <property type="match status" value="1"/>
</dbReference>
<name>A0ABQ3BX69_9GAMM</name>
<dbReference type="InterPro" id="IPR050570">
    <property type="entry name" value="Cell_wall_metabolism_enzyme"/>
</dbReference>
<dbReference type="PANTHER" id="PTHR21666">
    <property type="entry name" value="PEPTIDASE-RELATED"/>
    <property type="match status" value="1"/>
</dbReference>
<reference evidence="5" key="1">
    <citation type="journal article" date="2019" name="Int. J. Syst. Evol. Microbiol.">
        <title>The Global Catalogue of Microorganisms (GCM) 10K type strain sequencing project: providing services to taxonomists for standard genome sequencing and annotation.</title>
        <authorList>
            <consortium name="The Broad Institute Genomics Platform"/>
            <consortium name="The Broad Institute Genome Sequencing Center for Infectious Disease"/>
            <person name="Wu L."/>
            <person name="Ma J."/>
        </authorList>
    </citation>
    <scope>NUCLEOTIDE SEQUENCE [LARGE SCALE GENOMIC DNA]</scope>
    <source>
        <strain evidence="5">KCTC 22558</strain>
    </source>
</reference>
<dbReference type="Pfam" id="PF01551">
    <property type="entry name" value="Peptidase_M23"/>
    <property type="match status" value="1"/>
</dbReference>
<dbReference type="CDD" id="cd12797">
    <property type="entry name" value="M23_peptidase"/>
    <property type="match status" value="1"/>
</dbReference>
<evidence type="ECO:0000313" key="5">
    <source>
        <dbReference type="Proteomes" id="UP000643403"/>
    </source>
</evidence>
<proteinExistence type="predicted"/>
<keyword evidence="2" id="KW-1133">Transmembrane helix</keyword>
<protein>
    <submittedName>
        <fullName evidence="4">Peptidase</fullName>
    </submittedName>
</protein>
<dbReference type="InterPro" id="IPR016047">
    <property type="entry name" value="M23ase_b-sheet_dom"/>
</dbReference>
<feature type="region of interest" description="Disordered" evidence="1">
    <location>
        <begin position="1"/>
        <end position="34"/>
    </location>
</feature>
<keyword evidence="2" id="KW-0472">Membrane</keyword>
<dbReference type="EMBL" id="BMXY01000001">
    <property type="protein sequence ID" value="GGZ60184.1"/>
    <property type="molecule type" value="Genomic_DNA"/>
</dbReference>
<organism evidence="4 5">
    <name type="scientific">Cognatilysobacter xinjiangensis</name>
    <dbReference type="NCBI Taxonomy" id="546892"/>
    <lineage>
        <taxon>Bacteria</taxon>
        <taxon>Pseudomonadati</taxon>
        <taxon>Pseudomonadota</taxon>
        <taxon>Gammaproteobacteria</taxon>
        <taxon>Lysobacterales</taxon>
        <taxon>Lysobacteraceae</taxon>
        <taxon>Cognatilysobacter</taxon>
    </lineage>
</organism>
<feature type="transmembrane region" description="Helical" evidence="2">
    <location>
        <begin position="39"/>
        <end position="59"/>
    </location>
</feature>
<comment type="caution">
    <text evidence="4">The sequence shown here is derived from an EMBL/GenBank/DDBJ whole genome shotgun (WGS) entry which is preliminary data.</text>
</comment>
<evidence type="ECO:0000259" key="3">
    <source>
        <dbReference type="Pfam" id="PF01551"/>
    </source>
</evidence>
<dbReference type="Proteomes" id="UP000643403">
    <property type="component" value="Unassembled WGS sequence"/>
</dbReference>
<gene>
    <name evidence="4" type="ORF">GCM10008101_12530</name>
</gene>
<evidence type="ECO:0000256" key="1">
    <source>
        <dbReference type="SAM" id="MobiDB-lite"/>
    </source>
</evidence>
<sequence>MEIVMTDSPVRGRQPNTAAAPLDRPQGAGPPPPRDYAPLLRRVLTLVAVGCMLALAGYWEWRQPFMAYPRAVASLMREPAPDALPMPVDGISASRVADTWGARRGADRSHQGVDIFAPRRTPVLSATRGVVVSIRDHGLGGKQVWVMGPGGERHYYAHLDAWEPDLREGDLVRTGSRLGEVGDTGNARGTPTHLHYGIYTREGAIDPLPRLKAGASMRREDSPDGH</sequence>